<dbReference type="PANTHER" id="PTHR10133:SF27">
    <property type="entry name" value="DNA POLYMERASE NU"/>
    <property type="match status" value="1"/>
</dbReference>
<keyword evidence="7 17" id="KW-0235">DNA replication</keyword>
<comment type="catalytic activity">
    <reaction evidence="15 17">
        <text>DNA(n) + a 2'-deoxyribonucleoside 5'-triphosphate = DNA(n+1) + diphosphate</text>
        <dbReference type="Rhea" id="RHEA:22508"/>
        <dbReference type="Rhea" id="RHEA-COMP:17339"/>
        <dbReference type="Rhea" id="RHEA-COMP:17340"/>
        <dbReference type="ChEBI" id="CHEBI:33019"/>
        <dbReference type="ChEBI" id="CHEBI:61560"/>
        <dbReference type="ChEBI" id="CHEBI:173112"/>
        <dbReference type="EC" id="2.7.7.7"/>
    </reaction>
</comment>
<evidence type="ECO:0000313" key="21">
    <source>
        <dbReference type="EMBL" id="EGG53449.1"/>
    </source>
</evidence>
<dbReference type="eggNOG" id="COG0749">
    <property type="taxonomic scope" value="Bacteria"/>
</dbReference>
<evidence type="ECO:0000256" key="9">
    <source>
        <dbReference type="ARBA" id="ARBA00022763"/>
    </source>
</evidence>
<dbReference type="InterPro" id="IPR036279">
    <property type="entry name" value="5-3_exonuclease_C_sf"/>
</dbReference>
<sequence>MFGAPVVVREKDLILKKTLLLIDGSNFIFRAYHALPPLSTSTGTPTNAIRGFLSMLRVLMKDVPTDYVACVVDPKGKTFRSDIYPDYKANRPPMPEDLSVQIPLIFEGVQKEGIPFLQIPGIEADDTIGTLTKKAVAEGFNVVIATGDKDFAQLVNDNVLLVNTMGKDNSWLNSEGVEKKFGVPPEKIIDFLALMGDKIDNVPGVPKCGEKTAAKWITEFGSVDGVIENAEKVKGKIGENLRSALGFLPIARQLVTIKTDADLSAEVPSLESLKLKTPNRTELLDYYNKLEFRSWAKELKKTDVPGEVKPLETSTTAQKRAAVGAAPVEGDTLDLFSQEQESETERTLEIITDKAKAKELAAHLEDLVTKDGFEFYVLADGSSQQEYMPVGVAFGTTDGKTSYVPIDNDVLLAQGLTLGTFKEIFGRVLEHKKPIKCGYDTKYMKHVFANVGINLAGVSDDVMLESYVLEAHRSHTIEKLAANWLKYELRGEEELLGKGAKKLSFSQVSVEKAAEFASERVFIVSRLNRLFKKALSDDAKLEKIYRDIEMPLSDVLFKMEQNGVLIDTKLLDQQTAQLNTKARELEEQAFEVAGENFKLSSPKQLGEILFDKMGVVLEGAKPKKTISGNYSTSEEVLSELAENYPLAKIALEYRTITKLVTTYTEKLPKMVDPKDGRVHTTFEQAVAVTGRLSSTNPNLQNIPIRTEEGRKVREAFISASGCKLISADYSQIELRIMAHLSADKRLVEAFKNNEDIHRATAAEVFGKERDKVTPNDRRIAKVINFGLMYGMSPFGLAKNLGIGRDEAKNYINKFFARFPGVHDYMERTRALADRQGYVETTFGRRLWLPEIHAGGARRAAAERAAINAPMQGTAADLIKLSMIAVQKWIEEKGLKSKLILQIHDELIMEVPEAEVDLVKENLPKIMDSVTELHVPLIAEVGVGDNWEAAH</sequence>
<keyword evidence="22" id="KW-1185">Reference proteome</keyword>
<name>F3QLD7_9BURK</name>
<evidence type="ECO:0000256" key="1">
    <source>
        <dbReference type="ARBA" id="ARBA00007705"/>
    </source>
</evidence>
<evidence type="ECO:0000256" key="5">
    <source>
        <dbReference type="ARBA" id="ARBA00022679"/>
    </source>
</evidence>
<evidence type="ECO:0000256" key="16">
    <source>
        <dbReference type="NCBIfam" id="TIGR00593"/>
    </source>
</evidence>
<dbReference type="Gene3D" id="3.30.70.370">
    <property type="match status" value="1"/>
</dbReference>
<dbReference type="NCBIfam" id="NF004397">
    <property type="entry name" value="PRK05755.1"/>
    <property type="match status" value="1"/>
</dbReference>
<keyword evidence="5 17" id="KW-0808">Transferase</keyword>
<dbReference type="InterPro" id="IPR002562">
    <property type="entry name" value="3'-5'_exonuclease_dom"/>
</dbReference>
<evidence type="ECO:0000256" key="8">
    <source>
        <dbReference type="ARBA" id="ARBA00022722"/>
    </source>
</evidence>
<dbReference type="EC" id="2.7.7.7" evidence="3 16"/>
<comment type="subunit">
    <text evidence="2">Single-chain monomer with multiple functions.</text>
</comment>
<dbReference type="InterPro" id="IPR054690">
    <property type="entry name" value="DNA_polI_exonuclease"/>
</dbReference>
<dbReference type="CDD" id="cd08637">
    <property type="entry name" value="DNA_pol_A_pol_I_C"/>
    <property type="match status" value="1"/>
</dbReference>
<gene>
    <name evidence="17" type="primary">polA</name>
    <name evidence="21" type="ORF">HMPREF9439_01755</name>
</gene>
<protein>
    <recommendedName>
        <fullName evidence="4 16">DNA polymerase I</fullName>
        <ecNumber evidence="3 16">2.7.7.7</ecNumber>
    </recommendedName>
</protein>
<dbReference type="CDD" id="cd09859">
    <property type="entry name" value="PIN_53EXO"/>
    <property type="match status" value="1"/>
</dbReference>
<dbReference type="FunFam" id="1.10.150.20:FF:000003">
    <property type="entry name" value="DNA polymerase I"/>
    <property type="match status" value="1"/>
</dbReference>
<dbReference type="GO" id="GO:0008408">
    <property type="term" value="F:3'-5' exonuclease activity"/>
    <property type="evidence" value="ECO:0007669"/>
    <property type="project" value="InterPro"/>
</dbReference>
<evidence type="ECO:0000259" key="19">
    <source>
        <dbReference type="SMART" id="SM00475"/>
    </source>
</evidence>
<dbReference type="CDD" id="cd09898">
    <property type="entry name" value="H3TH_53EXO"/>
    <property type="match status" value="1"/>
</dbReference>
<dbReference type="Gene3D" id="1.10.150.20">
    <property type="entry name" value="5' to 3' exonuclease, C-terminal subdomain"/>
    <property type="match status" value="2"/>
</dbReference>
<keyword evidence="12 17" id="KW-0239">DNA-directed DNA polymerase</keyword>
<dbReference type="Pfam" id="PF01367">
    <property type="entry name" value="5_3_exonuc"/>
    <property type="match status" value="1"/>
</dbReference>
<dbReference type="PANTHER" id="PTHR10133">
    <property type="entry name" value="DNA POLYMERASE I"/>
    <property type="match status" value="1"/>
</dbReference>
<dbReference type="SMART" id="SM00482">
    <property type="entry name" value="POLAc"/>
    <property type="match status" value="1"/>
</dbReference>
<dbReference type="SMART" id="SM00475">
    <property type="entry name" value="53EXOc"/>
    <property type="match status" value="1"/>
</dbReference>
<dbReference type="SMART" id="SM00279">
    <property type="entry name" value="HhH2"/>
    <property type="match status" value="1"/>
</dbReference>
<dbReference type="SUPFAM" id="SSF47807">
    <property type="entry name" value="5' to 3' exonuclease, C-terminal subdomain"/>
    <property type="match status" value="1"/>
</dbReference>
<dbReference type="InterPro" id="IPR029060">
    <property type="entry name" value="PIN-like_dom_sf"/>
</dbReference>
<dbReference type="SUPFAM" id="SSF88723">
    <property type="entry name" value="PIN domain-like"/>
    <property type="match status" value="1"/>
</dbReference>
<dbReference type="InterPro" id="IPR012337">
    <property type="entry name" value="RNaseH-like_sf"/>
</dbReference>
<dbReference type="InterPro" id="IPR020046">
    <property type="entry name" value="5-3_exonucl_a-hlix_arch_N"/>
</dbReference>
<feature type="domain" description="3'-5' exonuclease" evidence="18">
    <location>
        <begin position="348"/>
        <end position="536"/>
    </location>
</feature>
<evidence type="ECO:0000256" key="15">
    <source>
        <dbReference type="ARBA" id="ARBA00049244"/>
    </source>
</evidence>
<evidence type="ECO:0000256" key="7">
    <source>
        <dbReference type="ARBA" id="ARBA00022705"/>
    </source>
</evidence>
<dbReference type="InterPro" id="IPR036397">
    <property type="entry name" value="RNaseH_sf"/>
</dbReference>
<dbReference type="InterPro" id="IPR002421">
    <property type="entry name" value="5-3_exonuclease"/>
</dbReference>
<feature type="domain" description="5'-3' exonuclease" evidence="19">
    <location>
        <begin position="16"/>
        <end position="276"/>
    </location>
</feature>
<evidence type="ECO:0000313" key="22">
    <source>
        <dbReference type="Proteomes" id="UP000005156"/>
    </source>
</evidence>
<dbReference type="GO" id="GO:0003677">
    <property type="term" value="F:DNA binding"/>
    <property type="evidence" value="ECO:0007669"/>
    <property type="project" value="UniProtKB-UniRule"/>
</dbReference>
<dbReference type="GO" id="GO:0006261">
    <property type="term" value="P:DNA-templated DNA replication"/>
    <property type="evidence" value="ECO:0007669"/>
    <property type="project" value="UniProtKB-UniRule"/>
</dbReference>
<keyword evidence="11" id="KW-0269">Exonuclease</keyword>
<evidence type="ECO:0000256" key="6">
    <source>
        <dbReference type="ARBA" id="ARBA00022695"/>
    </source>
</evidence>
<dbReference type="HOGENOM" id="CLU_004675_0_0_4"/>
<dbReference type="SUPFAM" id="SSF53098">
    <property type="entry name" value="Ribonuclease H-like"/>
    <property type="match status" value="1"/>
</dbReference>
<dbReference type="FunFam" id="3.40.50.1010:FF:000001">
    <property type="entry name" value="DNA polymerase I"/>
    <property type="match status" value="1"/>
</dbReference>
<evidence type="ECO:0000256" key="10">
    <source>
        <dbReference type="ARBA" id="ARBA00022801"/>
    </source>
</evidence>
<dbReference type="InterPro" id="IPR018320">
    <property type="entry name" value="DNA_polymerase_1"/>
</dbReference>
<evidence type="ECO:0000256" key="11">
    <source>
        <dbReference type="ARBA" id="ARBA00022839"/>
    </source>
</evidence>
<dbReference type="FunFam" id="1.20.1060.10:FF:000001">
    <property type="entry name" value="DNA polymerase I"/>
    <property type="match status" value="1"/>
</dbReference>
<dbReference type="Gene3D" id="1.20.1060.10">
    <property type="entry name" value="Taq DNA Polymerase, Chain T, domain 4"/>
    <property type="match status" value="1"/>
</dbReference>
<evidence type="ECO:0000256" key="4">
    <source>
        <dbReference type="ARBA" id="ARBA00020311"/>
    </source>
</evidence>
<dbReference type="EMBL" id="AFBP01000056">
    <property type="protein sequence ID" value="EGG53449.1"/>
    <property type="molecule type" value="Genomic_DNA"/>
</dbReference>
<dbReference type="Gene3D" id="3.30.420.10">
    <property type="entry name" value="Ribonuclease H-like superfamily/Ribonuclease H"/>
    <property type="match status" value="1"/>
</dbReference>
<keyword evidence="6 17" id="KW-0548">Nucleotidyltransferase</keyword>
<evidence type="ECO:0000256" key="2">
    <source>
        <dbReference type="ARBA" id="ARBA00011541"/>
    </source>
</evidence>
<dbReference type="NCBIfam" id="TIGR00593">
    <property type="entry name" value="pola"/>
    <property type="match status" value="1"/>
</dbReference>
<dbReference type="GO" id="GO:0006302">
    <property type="term" value="P:double-strand break repair"/>
    <property type="evidence" value="ECO:0007669"/>
    <property type="project" value="TreeGrafter"/>
</dbReference>
<evidence type="ECO:0000256" key="13">
    <source>
        <dbReference type="ARBA" id="ARBA00023125"/>
    </source>
</evidence>
<dbReference type="InterPro" id="IPR001098">
    <property type="entry name" value="DNA-dir_DNA_pol_A_palm_dom"/>
</dbReference>
<keyword evidence="13 17" id="KW-0238">DNA-binding</keyword>
<dbReference type="InterPro" id="IPR020045">
    <property type="entry name" value="DNA_polI_H3TH"/>
</dbReference>
<dbReference type="Proteomes" id="UP000005156">
    <property type="component" value="Unassembled WGS sequence"/>
</dbReference>
<dbReference type="PROSITE" id="PS00447">
    <property type="entry name" value="DNA_POLYMERASE_A"/>
    <property type="match status" value="1"/>
</dbReference>
<evidence type="ECO:0000256" key="3">
    <source>
        <dbReference type="ARBA" id="ARBA00012417"/>
    </source>
</evidence>
<keyword evidence="9 17" id="KW-0227">DNA damage</keyword>
<dbReference type="Pfam" id="PF22619">
    <property type="entry name" value="DNA_polI_exo1"/>
    <property type="match status" value="1"/>
</dbReference>
<organism evidence="21 22">
    <name type="scientific">Parasutterella excrementihominis YIT 11859</name>
    <dbReference type="NCBI Taxonomy" id="762966"/>
    <lineage>
        <taxon>Bacteria</taxon>
        <taxon>Pseudomonadati</taxon>
        <taxon>Pseudomonadota</taxon>
        <taxon>Betaproteobacteria</taxon>
        <taxon>Burkholderiales</taxon>
        <taxon>Sutterellaceae</taxon>
        <taxon>Parasutterella</taxon>
    </lineage>
</organism>
<comment type="caution">
    <text evidence="21">The sequence shown here is derived from an EMBL/GenBank/DDBJ whole genome shotgun (WGS) entry which is preliminary data.</text>
</comment>
<comment type="similarity">
    <text evidence="1 17">Belongs to the DNA polymerase type-A family.</text>
</comment>
<dbReference type="GO" id="GO:0003887">
    <property type="term" value="F:DNA-directed DNA polymerase activity"/>
    <property type="evidence" value="ECO:0007669"/>
    <property type="project" value="UniProtKB-UniRule"/>
</dbReference>
<dbReference type="CDD" id="cd06139">
    <property type="entry name" value="DNA_polA_I_Ecoli_like_exo"/>
    <property type="match status" value="1"/>
</dbReference>
<dbReference type="GO" id="GO:0008409">
    <property type="term" value="F:5'-3' exonuclease activity"/>
    <property type="evidence" value="ECO:0007669"/>
    <property type="project" value="InterPro"/>
</dbReference>
<dbReference type="Pfam" id="PF00476">
    <property type="entry name" value="DNA_pol_A"/>
    <property type="match status" value="1"/>
</dbReference>
<evidence type="ECO:0000256" key="14">
    <source>
        <dbReference type="ARBA" id="ARBA00023204"/>
    </source>
</evidence>
<dbReference type="OrthoDB" id="9806424at2"/>
<dbReference type="Gene3D" id="3.40.50.1010">
    <property type="entry name" value="5'-nuclease"/>
    <property type="match status" value="1"/>
</dbReference>
<reference evidence="21 22" key="1">
    <citation type="submission" date="2011-02" db="EMBL/GenBank/DDBJ databases">
        <authorList>
            <person name="Weinstock G."/>
            <person name="Sodergren E."/>
            <person name="Clifton S."/>
            <person name="Fulton L."/>
            <person name="Fulton B."/>
            <person name="Courtney L."/>
            <person name="Fronick C."/>
            <person name="Harrison M."/>
            <person name="Strong C."/>
            <person name="Farmer C."/>
            <person name="Delahaunty K."/>
            <person name="Markovic C."/>
            <person name="Hall O."/>
            <person name="Minx P."/>
            <person name="Tomlinson C."/>
            <person name="Mitreva M."/>
            <person name="Hou S."/>
            <person name="Chen J."/>
            <person name="Wollam A."/>
            <person name="Pepin K.H."/>
            <person name="Johnson M."/>
            <person name="Bhonagiri V."/>
            <person name="Zhang X."/>
            <person name="Suruliraj S."/>
            <person name="Warren W."/>
            <person name="Chinwalla A."/>
            <person name="Mardis E.R."/>
            <person name="Wilson R.K."/>
        </authorList>
    </citation>
    <scope>NUCLEOTIDE SEQUENCE [LARGE SCALE GENOMIC DNA]</scope>
    <source>
        <strain evidence="21 22">YIT 11859</strain>
    </source>
</reference>
<evidence type="ECO:0000259" key="18">
    <source>
        <dbReference type="SMART" id="SM00474"/>
    </source>
</evidence>
<evidence type="ECO:0000256" key="17">
    <source>
        <dbReference type="RuleBase" id="RU004460"/>
    </source>
</evidence>
<dbReference type="Pfam" id="PF02739">
    <property type="entry name" value="5_3_exonuc_N"/>
    <property type="match status" value="1"/>
</dbReference>
<evidence type="ECO:0000259" key="20">
    <source>
        <dbReference type="SMART" id="SM00482"/>
    </source>
</evidence>
<keyword evidence="8" id="KW-0540">Nuclease</keyword>
<dbReference type="AlphaFoldDB" id="F3QLD7"/>
<dbReference type="InterPro" id="IPR002298">
    <property type="entry name" value="DNA_polymerase_A"/>
</dbReference>
<dbReference type="SUPFAM" id="SSF56672">
    <property type="entry name" value="DNA/RNA polymerases"/>
    <property type="match status" value="1"/>
</dbReference>
<dbReference type="FunFam" id="1.10.150.20:FF:000002">
    <property type="entry name" value="DNA polymerase I"/>
    <property type="match status" value="1"/>
</dbReference>
<feature type="domain" description="DNA-directed DNA polymerase family A palm" evidence="20">
    <location>
        <begin position="709"/>
        <end position="914"/>
    </location>
</feature>
<evidence type="ECO:0000256" key="12">
    <source>
        <dbReference type="ARBA" id="ARBA00022932"/>
    </source>
</evidence>
<dbReference type="InterPro" id="IPR043502">
    <property type="entry name" value="DNA/RNA_pol_sf"/>
</dbReference>
<dbReference type="InterPro" id="IPR019760">
    <property type="entry name" value="DNA-dir_DNA_pol_A_CS"/>
</dbReference>
<accession>F3QLD7</accession>
<dbReference type="InterPro" id="IPR008918">
    <property type="entry name" value="HhH2"/>
</dbReference>
<dbReference type="SMART" id="SM00474">
    <property type="entry name" value="35EXOc"/>
    <property type="match status" value="1"/>
</dbReference>
<keyword evidence="10" id="KW-0378">Hydrolase</keyword>
<keyword evidence="14 17" id="KW-0234">DNA repair</keyword>
<proteinExistence type="inferred from homology"/>
<dbReference type="PRINTS" id="PR00868">
    <property type="entry name" value="DNAPOLI"/>
</dbReference>